<protein>
    <submittedName>
        <fullName evidence="2">Uncharacterized protein</fullName>
    </submittedName>
</protein>
<sequence length="164" mass="19422">MSNQINNIFQAEQGLFLRKDQVDRYEQASPSETERSKKMRVCEFFISCHKKLKEISENTKFQNAMFFVLYSVDFLLFVLLSNLFFLSKTKLLSIFLMGFPVLICSICYGVELLYNLCYKCTGTRTDFKVKSSFFKIQIIMFFYLGIVYLLREKGNVIHDFFEIF</sequence>
<feature type="transmembrane region" description="Helical" evidence="1">
    <location>
        <begin position="64"/>
        <end position="85"/>
    </location>
</feature>
<dbReference type="AlphaFoldDB" id="J9DN20"/>
<reference evidence="3" key="2">
    <citation type="submission" date="2015-07" db="EMBL/GenBank/DDBJ databases">
        <title>Contrasting host-pathogen interactions and genome evolution in two generalist and specialist microsporidian pathogens of mosquitoes.</title>
        <authorList>
            <consortium name="The Broad Institute Genomics Platform"/>
            <consortium name="The Broad Institute Genome Sequencing Center for Infectious Disease"/>
            <person name="Cuomo C.A."/>
            <person name="Sanscrainte N.D."/>
            <person name="Goldberg J.M."/>
            <person name="Heiman D."/>
            <person name="Young S."/>
            <person name="Zeng Q."/>
            <person name="Becnel J.J."/>
            <person name="Birren B.W."/>
        </authorList>
    </citation>
    <scope>NUCLEOTIDE SEQUENCE [LARGE SCALE GENOMIC DNA]</scope>
    <source>
        <strain evidence="3">USNM 41457</strain>
    </source>
</reference>
<dbReference type="EMBL" id="AFBI03000027">
    <property type="protein sequence ID" value="EJW03950.1"/>
    <property type="molecule type" value="Genomic_DNA"/>
</dbReference>
<keyword evidence="3" id="KW-1185">Reference proteome</keyword>
<feature type="transmembrane region" description="Helical" evidence="1">
    <location>
        <begin position="91"/>
        <end position="113"/>
    </location>
</feature>
<keyword evidence="1" id="KW-1133">Transmembrane helix</keyword>
<dbReference type="HOGENOM" id="CLU_1618980_0_0_1"/>
<dbReference type="Proteomes" id="UP000003163">
    <property type="component" value="Unassembled WGS sequence"/>
</dbReference>
<evidence type="ECO:0000313" key="2">
    <source>
        <dbReference type="EMBL" id="EJW03950.1"/>
    </source>
</evidence>
<reference evidence="2 3" key="1">
    <citation type="submission" date="2011-08" db="EMBL/GenBank/DDBJ databases">
        <authorList>
            <person name="Liu Z.J."/>
            <person name="Shi F.L."/>
            <person name="Lu J.Q."/>
            <person name="Li M."/>
            <person name="Wang Z.L."/>
        </authorList>
    </citation>
    <scope>NUCLEOTIDE SEQUENCE [LARGE SCALE GENOMIC DNA]</scope>
    <source>
        <strain evidence="2 3">USNM 41457</strain>
    </source>
</reference>
<keyword evidence="1" id="KW-0472">Membrane</keyword>
<accession>J9DN20</accession>
<name>J9DN20_EDHAE</name>
<keyword evidence="1" id="KW-0812">Transmembrane</keyword>
<feature type="transmembrane region" description="Helical" evidence="1">
    <location>
        <begin position="133"/>
        <end position="150"/>
    </location>
</feature>
<comment type="caution">
    <text evidence="2">The sequence shown here is derived from an EMBL/GenBank/DDBJ whole genome shotgun (WGS) entry which is preliminary data.</text>
</comment>
<evidence type="ECO:0000313" key="3">
    <source>
        <dbReference type="Proteomes" id="UP000003163"/>
    </source>
</evidence>
<dbReference type="InParanoid" id="J9DN20"/>
<proteinExistence type="predicted"/>
<dbReference type="VEuPathDB" id="MicrosporidiaDB:EDEG_01759"/>
<gene>
    <name evidence="2" type="ORF">EDEG_01759</name>
</gene>
<organism evidence="2 3">
    <name type="scientific">Edhazardia aedis (strain USNM 41457)</name>
    <name type="common">Microsporidian parasite</name>
    <dbReference type="NCBI Taxonomy" id="1003232"/>
    <lineage>
        <taxon>Eukaryota</taxon>
        <taxon>Fungi</taxon>
        <taxon>Fungi incertae sedis</taxon>
        <taxon>Microsporidia</taxon>
        <taxon>Edhazardia</taxon>
    </lineage>
</organism>
<evidence type="ECO:0000256" key="1">
    <source>
        <dbReference type="SAM" id="Phobius"/>
    </source>
</evidence>